<accession>A0ABD3DBG5</accession>
<comment type="caution">
    <text evidence="2">The sequence shown here is derived from an EMBL/GenBank/DDBJ whole genome shotgun (WGS) entry which is preliminary data.</text>
</comment>
<dbReference type="InterPro" id="IPR050942">
    <property type="entry name" value="F-box_BR-signaling"/>
</dbReference>
<sequence>MASSVKRCWITGFSLLRRISAGSLSTSRGLNFAGRRLGAQMTVMMMSTGVDSSPSSSRKISPWLMLPPVIEEGGDTVYKFYNLSEDKEESFRHKRSKLEEEIADAKFVGSSHGWLALFNQRNNHLFVYNPITNRYIKLPPIETLPDPMINLTPDGRGSVSKLILSSSPDDECIAMMTFGPGDRLAFCHPCSSTEWTPIGELFFSGYYPSYKNPFILDGFGMLYGRAYEDFVYCSRLKRFTCITQLAFDLFDSCLIYPTSQLEDWDLSDPHSPISTPYSSLAAPMSPACYVDSTGIEGEEWINQNSSLLSNCRQIPYLVFDEQHDQLFIVIRFVIDRDAPGVDIGELPYDTTSRRYLVRTHPYKTIGFCLLKVIYHQKDGRRVADDVEVVKGDALDGLTMFIGMNHSFAVSSADFPNLKPNSIYFTDSNKHAKSIYGGHDVGVFDYVNKTLSHCYCHPCVDDPSLKRIEPPPMWFTPHLY</sequence>
<dbReference type="EMBL" id="JAVIJP010000017">
    <property type="protein sequence ID" value="KAL3639690.1"/>
    <property type="molecule type" value="Genomic_DNA"/>
</dbReference>
<name>A0ABD3DBG5_9LAMI</name>
<keyword evidence="3" id="KW-1185">Reference proteome</keyword>
<evidence type="ECO:0000259" key="1">
    <source>
        <dbReference type="Pfam" id="PF03478"/>
    </source>
</evidence>
<dbReference type="PANTHER" id="PTHR44259">
    <property type="entry name" value="OS07G0183000 PROTEIN-RELATED"/>
    <property type="match status" value="1"/>
</dbReference>
<dbReference type="InterPro" id="IPR005174">
    <property type="entry name" value="KIB1-4_b-propeller"/>
</dbReference>
<proteinExistence type="predicted"/>
<reference evidence="3" key="1">
    <citation type="journal article" date="2024" name="IScience">
        <title>Strigolactones Initiate the Formation of Haustorium-like Structures in Castilleja.</title>
        <authorList>
            <person name="Buerger M."/>
            <person name="Peterson D."/>
            <person name="Chory J."/>
        </authorList>
    </citation>
    <scope>NUCLEOTIDE SEQUENCE [LARGE SCALE GENOMIC DNA]</scope>
</reference>
<gene>
    <name evidence="2" type="ORF">CASFOL_014658</name>
</gene>
<protein>
    <recommendedName>
        <fullName evidence="1">KIB1-4 beta-propeller domain-containing protein</fullName>
    </recommendedName>
</protein>
<dbReference type="AlphaFoldDB" id="A0ABD3DBG5"/>
<dbReference type="Proteomes" id="UP001632038">
    <property type="component" value="Unassembled WGS sequence"/>
</dbReference>
<dbReference type="Pfam" id="PF03478">
    <property type="entry name" value="Beta-prop_KIB1-4"/>
    <property type="match status" value="1"/>
</dbReference>
<evidence type="ECO:0000313" key="2">
    <source>
        <dbReference type="EMBL" id="KAL3639690.1"/>
    </source>
</evidence>
<organism evidence="2 3">
    <name type="scientific">Castilleja foliolosa</name>
    <dbReference type="NCBI Taxonomy" id="1961234"/>
    <lineage>
        <taxon>Eukaryota</taxon>
        <taxon>Viridiplantae</taxon>
        <taxon>Streptophyta</taxon>
        <taxon>Embryophyta</taxon>
        <taxon>Tracheophyta</taxon>
        <taxon>Spermatophyta</taxon>
        <taxon>Magnoliopsida</taxon>
        <taxon>eudicotyledons</taxon>
        <taxon>Gunneridae</taxon>
        <taxon>Pentapetalae</taxon>
        <taxon>asterids</taxon>
        <taxon>lamiids</taxon>
        <taxon>Lamiales</taxon>
        <taxon>Orobanchaceae</taxon>
        <taxon>Pedicularideae</taxon>
        <taxon>Castillejinae</taxon>
        <taxon>Castilleja</taxon>
    </lineage>
</organism>
<evidence type="ECO:0000313" key="3">
    <source>
        <dbReference type="Proteomes" id="UP001632038"/>
    </source>
</evidence>
<feature type="domain" description="KIB1-4 beta-propeller" evidence="1">
    <location>
        <begin position="80"/>
        <end position="444"/>
    </location>
</feature>
<dbReference type="PANTHER" id="PTHR44259:SF37">
    <property type="entry name" value="DUF1618 DOMAIN-CONTAINING PROTEIN"/>
    <property type="match status" value="1"/>
</dbReference>